<feature type="transmembrane region" description="Helical" evidence="1">
    <location>
        <begin position="268"/>
        <end position="287"/>
    </location>
</feature>
<feature type="transmembrane region" description="Helical" evidence="1">
    <location>
        <begin position="234"/>
        <end position="256"/>
    </location>
</feature>
<dbReference type="EMBL" id="MVGT01004145">
    <property type="protein sequence ID" value="OVA01262.1"/>
    <property type="molecule type" value="Genomic_DNA"/>
</dbReference>
<feature type="transmembrane region" description="Helical" evidence="1">
    <location>
        <begin position="192"/>
        <end position="214"/>
    </location>
</feature>
<dbReference type="PANTHER" id="PTHR24177:SF463">
    <property type="entry name" value="OS09G0331600 PROTEIN"/>
    <property type="match status" value="1"/>
</dbReference>
<dbReference type="AlphaFoldDB" id="A0A200PSV3"/>
<dbReference type="Pfam" id="PF13962">
    <property type="entry name" value="PGG"/>
    <property type="match status" value="1"/>
</dbReference>
<gene>
    <name evidence="3" type="ORF">BVC80_1653g65</name>
</gene>
<keyword evidence="1" id="KW-1133">Transmembrane helix</keyword>
<dbReference type="Gene3D" id="1.25.40.20">
    <property type="entry name" value="Ankyrin repeat-containing domain"/>
    <property type="match status" value="1"/>
</dbReference>
<dbReference type="SUPFAM" id="SSF48403">
    <property type="entry name" value="Ankyrin repeat"/>
    <property type="match status" value="1"/>
</dbReference>
<evidence type="ECO:0000313" key="3">
    <source>
        <dbReference type="EMBL" id="OVA01262.1"/>
    </source>
</evidence>
<dbReference type="OrthoDB" id="745831at2759"/>
<evidence type="ECO:0000259" key="2">
    <source>
        <dbReference type="Pfam" id="PF13962"/>
    </source>
</evidence>
<dbReference type="OMA" id="LMQFPFY"/>
<feature type="transmembrane region" description="Helical" evidence="1">
    <location>
        <begin position="148"/>
        <end position="172"/>
    </location>
</feature>
<reference evidence="3" key="1">
    <citation type="journal article" date="2017" name="Mol. Plant">
        <title>The Genome of Medicinal Plant Macleaya cordata Provides New Insights into Benzylisoquinoline Alkaloids Metabolism.</title>
        <authorList>
            <person name="Liu X."/>
            <person name="Liu Y."/>
            <person name="Huang P."/>
            <person name="Ma Y."/>
            <person name="Qing Z."/>
            <person name="Tang Q."/>
            <person name="Cao H."/>
            <person name="Cheng P."/>
            <person name="Zheng Y."/>
            <person name="Yuan Z."/>
            <person name="Zhou Y."/>
            <person name="Liu J."/>
            <person name="Tang Z."/>
            <person name="Zhuo Y."/>
            <person name="Zhang Y."/>
            <person name="Yu L."/>
            <person name="Huang J."/>
            <person name="Yang P."/>
            <person name="Peng Q."/>
            <person name="Zhang J."/>
            <person name="Jiang W."/>
            <person name="Zhang Z."/>
            <person name="Lin K."/>
            <person name="Ro D.K."/>
            <person name="Chen X."/>
            <person name="Xiong X."/>
            <person name="Shang Y."/>
            <person name="Huang S."/>
            <person name="Zeng J."/>
        </authorList>
    </citation>
    <scope>NUCLEOTIDE SEQUENCE [LARGE SCALE GENOMIC DNA]</scope>
    <source>
        <strain evidence="3">BLH2017</strain>
        <tissue evidence="3">Root</tissue>
    </source>
</reference>
<keyword evidence="1" id="KW-0472">Membrane</keyword>
<dbReference type="Proteomes" id="UP000195402">
    <property type="component" value="Unassembled WGS sequence"/>
</dbReference>
<dbReference type="InParanoid" id="A0A200PSV3"/>
<proteinExistence type="predicted"/>
<keyword evidence="4" id="KW-1185">Reference proteome</keyword>
<dbReference type="PANTHER" id="PTHR24177">
    <property type="entry name" value="CASKIN"/>
    <property type="match status" value="1"/>
</dbReference>
<keyword evidence="1" id="KW-0812">Transmembrane</keyword>
<sequence length="299" mass="33687">MERWMETPLTLAATLGLDELVIRILQKHPAAATYRGKEGKNLLHIAVENRQEMIVNILDWIGDEDPRLPLRLKSAKDDNGNTILHLAAMCNNQPSSPLQMSQEFKWFDQVKNILPKDLVNHRNKDGKTAKEVFTENHAKMVEDAKTQLTNTASTCCSALVTAVTFAAGFSIANDNDKKEKNADHRTRVVLKIFSHTYMFGLSCTAVALVQFMALLMASYKEEDFRRSLPTQYKVALATLFTAMVAMVLAFACNTYIGLYNELNPNWRNYLYLAIEVLIVPVVCLVVMRCGGVKCRVKKI</sequence>
<evidence type="ECO:0000313" key="4">
    <source>
        <dbReference type="Proteomes" id="UP000195402"/>
    </source>
</evidence>
<feature type="domain" description="PGG" evidence="2">
    <location>
        <begin position="149"/>
        <end position="256"/>
    </location>
</feature>
<organism evidence="3 4">
    <name type="scientific">Macleaya cordata</name>
    <name type="common">Five-seeded plume-poppy</name>
    <name type="synonym">Bocconia cordata</name>
    <dbReference type="NCBI Taxonomy" id="56857"/>
    <lineage>
        <taxon>Eukaryota</taxon>
        <taxon>Viridiplantae</taxon>
        <taxon>Streptophyta</taxon>
        <taxon>Embryophyta</taxon>
        <taxon>Tracheophyta</taxon>
        <taxon>Spermatophyta</taxon>
        <taxon>Magnoliopsida</taxon>
        <taxon>Ranunculales</taxon>
        <taxon>Papaveraceae</taxon>
        <taxon>Papaveroideae</taxon>
        <taxon>Macleaya</taxon>
    </lineage>
</organism>
<evidence type="ECO:0000256" key="1">
    <source>
        <dbReference type="SAM" id="Phobius"/>
    </source>
</evidence>
<name>A0A200PSV3_MACCD</name>
<dbReference type="GO" id="GO:0016020">
    <property type="term" value="C:membrane"/>
    <property type="evidence" value="ECO:0007669"/>
    <property type="project" value="TreeGrafter"/>
</dbReference>
<dbReference type="STRING" id="56857.A0A200PSV3"/>
<dbReference type="InterPro" id="IPR026961">
    <property type="entry name" value="PGG_dom"/>
</dbReference>
<accession>A0A200PSV3</accession>
<comment type="caution">
    <text evidence="3">The sequence shown here is derived from an EMBL/GenBank/DDBJ whole genome shotgun (WGS) entry which is preliminary data.</text>
</comment>
<dbReference type="InterPro" id="IPR036770">
    <property type="entry name" value="Ankyrin_rpt-contain_sf"/>
</dbReference>
<protein>
    <submittedName>
        <fullName evidence="3">Ankyrin repeat</fullName>
    </submittedName>
</protein>